<accession>A0A0E3LE71</accession>
<dbReference type="AlphaFoldDB" id="A0A0E3LE71"/>
<dbReference type="RefSeq" id="WP_011024040.1">
    <property type="nucleotide sequence ID" value="NZ_CP009508.1"/>
</dbReference>
<sequence length="109" mass="12260">MAKNEILSEIKKAEESAKAMVDEAIDSKNKRISDARAEAREILRQAEIDAHKAAQDSFKVGEEKILEERDKIVNDGEKNALAMSQKAQANIDKSVNYLVQEFERAVLNE</sequence>
<gene>
    <name evidence="2" type="ORF">MSSAC_3921</name>
</gene>
<dbReference type="HOGENOM" id="CLU_149095_1_1_2"/>
<keyword evidence="2" id="KW-0378">Hydrolase</keyword>
<dbReference type="InterPro" id="IPR014275">
    <property type="entry name" value="ATPase_A1A0-cplx_hsu"/>
</dbReference>
<dbReference type="EC" id="3.6.3.14" evidence="2"/>
<evidence type="ECO:0000256" key="1">
    <source>
        <dbReference type="SAM" id="Coils"/>
    </source>
</evidence>
<proteinExistence type="predicted"/>
<keyword evidence="1" id="KW-0175">Coiled coil</keyword>
<dbReference type="GeneID" id="24862449"/>
<dbReference type="GO" id="GO:0016787">
    <property type="term" value="F:hydrolase activity"/>
    <property type="evidence" value="ECO:0007669"/>
    <property type="project" value="UniProtKB-KW"/>
</dbReference>
<evidence type="ECO:0000313" key="2">
    <source>
        <dbReference type="EMBL" id="AKB38511.1"/>
    </source>
</evidence>
<reference evidence="2 3" key="1">
    <citation type="submission" date="2014-07" db="EMBL/GenBank/DDBJ databases">
        <title>Methanogenic archaea and the global carbon cycle.</title>
        <authorList>
            <person name="Henriksen J.R."/>
            <person name="Luke J."/>
            <person name="Reinhart S."/>
            <person name="Benedict M.N."/>
            <person name="Youngblut N.D."/>
            <person name="Metcalf M.E."/>
            <person name="Whitaker R.J."/>
            <person name="Metcalf W.W."/>
        </authorList>
    </citation>
    <scope>NUCLEOTIDE SEQUENCE [LARGE SCALE GENOMIC DNA]</scope>
    <source>
        <strain evidence="2 3">C2J</strain>
    </source>
</reference>
<dbReference type="STRING" id="1434118.MSSAC_3921"/>
<name>A0A0E3LE71_9EURY</name>
<dbReference type="Proteomes" id="UP000033123">
    <property type="component" value="Chromosome"/>
</dbReference>
<feature type="coiled-coil region" evidence="1">
    <location>
        <begin position="3"/>
        <end position="56"/>
    </location>
</feature>
<evidence type="ECO:0000313" key="3">
    <source>
        <dbReference type="Proteomes" id="UP000033123"/>
    </source>
</evidence>
<protein>
    <submittedName>
        <fullName evidence="2">V-type ATP synthase subunit G</fullName>
        <ecNumber evidence="2">3.6.3.14</ecNumber>
    </submittedName>
</protein>
<dbReference type="NCBIfam" id="TIGR02926">
    <property type="entry name" value="AhaH"/>
    <property type="match status" value="1"/>
</dbReference>
<dbReference type="Gene3D" id="1.20.5.2950">
    <property type="match status" value="1"/>
</dbReference>
<organism evidence="2 3">
    <name type="scientific">Methanosarcina siciliae C2J</name>
    <dbReference type="NCBI Taxonomy" id="1434118"/>
    <lineage>
        <taxon>Archaea</taxon>
        <taxon>Methanobacteriati</taxon>
        <taxon>Methanobacteriota</taxon>
        <taxon>Stenosarchaea group</taxon>
        <taxon>Methanomicrobia</taxon>
        <taxon>Methanosarcinales</taxon>
        <taxon>Methanosarcinaceae</taxon>
        <taxon>Methanosarcina</taxon>
    </lineage>
</organism>
<dbReference type="EMBL" id="CP009508">
    <property type="protein sequence ID" value="AKB38511.1"/>
    <property type="molecule type" value="Genomic_DNA"/>
</dbReference>
<dbReference type="KEGG" id="msj:MSSAC_3921"/>
<dbReference type="PATRIC" id="fig|1434118.4.peg.5034"/>